<evidence type="ECO:0000256" key="4">
    <source>
        <dbReference type="ARBA" id="ARBA00023175"/>
    </source>
</evidence>
<comment type="similarity">
    <text evidence="5">Belongs to the TRAFAC class myosin-kinesin ATPase superfamily. Myosin family.</text>
</comment>
<dbReference type="InterPro" id="IPR027417">
    <property type="entry name" value="P-loop_NTPase"/>
</dbReference>
<dbReference type="PROSITE" id="PS51456">
    <property type="entry name" value="MYOSIN_MOTOR"/>
    <property type="match status" value="1"/>
</dbReference>
<dbReference type="Pfam" id="PF18597">
    <property type="entry name" value="SH3_19"/>
    <property type="match status" value="1"/>
</dbReference>
<dbReference type="Proteomes" id="UP000000539">
    <property type="component" value="Chromosome 2"/>
</dbReference>
<evidence type="ECO:0000313" key="7">
    <source>
        <dbReference type="Ensembl" id="ENSGALP00010000622.1"/>
    </source>
</evidence>
<dbReference type="PANTHER" id="PTHR46049">
    <property type="entry name" value="AGAP003327-PA"/>
    <property type="match status" value="1"/>
</dbReference>
<dbReference type="SUPFAM" id="SSF52540">
    <property type="entry name" value="P-loop containing nucleoside triphosphate hydrolases"/>
    <property type="match status" value="1"/>
</dbReference>
<dbReference type="SMART" id="SM00242">
    <property type="entry name" value="MYSc"/>
    <property type="match status" value="1"/>
</dbReference>
<dbReference type="InterPro" id="IPR001609">
    <property type="entry name" value="Myosin_head_motor_dom-like"/>
</dbReference>
<dbReference type="InterPro" id="IPR051724">
    <property type="entry name" value="Actin_motor_Myosin"/>
</dbReference>
<dbReference type="Gene3D" id="3.40.850.10">
    <property type="entry name" value="Kinesin motor domain"/>
    <property type="match status" value="1"/>
</dbReference>
<evidence type="ECO:0000256" key="1">
    <source>
        <dbReference type="ARBA" id="ARBA00022741"/>
    </source>
</evidence>
<name>A0A8V0X836_CHICK</name>
<dbReference type="GO" id="GO:0003774">
    <property type="term" value="F:cytoskeletal motor activity"/>
    <property type="evidence" value="ECO:0007669"/>
    <property type="project" value="UniProtKB-UniRule"/>
</dbReference>
<comment type="caution">
    <text evidence="5">Lacks conserved residue(s) required for the propagation of feature annotation.</text>
</comment>
<evidence type="ECO:0000313" key="8">
    <source>
        <dbReference type="Proteomes" id="UP000000539"/>
    </source>
</evidence>
<keyword evidence="5" id="KW-0009">Actin-binding</keyword>
<dbReference type="Pfam" id="PF00063">
    <property type="entry name" value="Myosin_head"/>
    <property type="match status" value="1"/>
</dbReference>
<dbReference type="GeneTree" id="ENSGT00940000155469"/>
<evidence type="ECO:0000256" key="2">
    <source>
        <dbReference type="ARBA" id="ARBA00022840"/>
    </source>
</evidence>
<evidence type="ECO:0000256" key="3">
    <source>
        <dbReference type="ARBA" id="ARBA00023123"/>
    </source>
</evidence>
<dbReference type="PRINTS" id="PR00193">
    <property type="entry name" value="MYOSINHEAVY"/>
</dbReference>
<dbReference type="GO" id="GO:0003779">
    <property type="term" value="F:actin binding"/>
    <property type="evidence" value="ECO:0007669"/>
    <property type="project" value="UniProtKB-KW"/>
</dbReference>
<dbReference type="InterPro" id="IPR040640">
    <property type="entry name" value="MyoX_N_SH3"/>
</dbReference>
<keyword evidence="4 5" id="KW-0505">Motor protein</keyword>
<keyword evidence="3 5" id="KW-0518">Myosin</keyword>
<dbReference type="Ensembl" id="ENSGALT00010001251.1">
    <property type="protein sequence ID" value="ENSGALP00010000622.1"/>
    <property type="gene ID" value="ENSGALG00010000595.1"/>
</dbReference>
<sequence length="250" mass="28364">MKMAKSLQSKGSRVWLRENNQHYPSTVHSCAEGVIVFRTDYGQVFTYKQSTITHQKVTPMHQTSVESVEDMATLVDLHEGSIMHNLFQRYQQDKIYTYIGSIVASVNPYKTIPGLYDCAAMERYSKHHMGEIAPHIFAVANECYRCLWKRHDNQCILISGESGAGKTESTKLILKFLSAMSQHSLEMSCREKTFCVEQAILESSPIMEAFGNAKTVYNSNSSRFGKFIQLNICQKGNIQGGRIIDCILVW</sequence>
<accession>A0A8V0X836</accession>
<protein>
    <submittedName>
        <fullName evidence="7">Myosin X</fullName>
    </submittedName>
</protein>
<keyword evidence="2 5" id="KW-0067">ATP-binding</keyword>
<dbReference type="GO" id="GO:0016459">
    <property type="term" value="C:myosin complex"/>
    <property type="evidence" value="ECO:0007669"/>
    <property type="project" value="UniProtKB-KW"/>
</dbReference>
<organism evidence="7 8">
    <name type="scientific">Gallus gallus</name>
    <name type="common">Chicken</name>
    <dbReference type="NCBI Taxonomy" id="9031"/>
    <lineage>
        <taxon>Eukaryota</taxon>
        <taxon>Metazoa</taxon>
        <taxon>Chordata</taxon>
        <taxon>Craniata</taxon>
        <taxon>Vertebrata</taxon>
        <taxon>Euteleostomi</taxon>
        <taxon>Archelosauria</taxon>
        <taxon>Archosauria</taxon>
        <taxon>Dinosauria</taxon>
        <taxon>Saurischia</taxon>
        <taxon>Theropoda</taxon>
        <taxon>Coelurosauria</taxon>
        <taxon>Aves</taxon>
        <taxon>Neognathae</taxon>
        <taxon>Galloanserae</taxon>
        <taxon>Galliformes</taxon>
        <taxon>Phasianidae</taxon>
        <taxon>Phasianinae</taxon>
        <taxon>Gallus</taxon>
    </lineage>
</organism>
<evidence type="ECO:0000256" key="5">
    <source>
        <dbReference type="PROSITE-ProRule" id="PRU00782"/>
    </source>
</evidence>
<feature type="binding site" evidence="5">
    <location>
        <begin position="160"/>
        <end position="167"/>
    </location>
    <ligand>
        <name>ATP</name>
        <dbReference type="ChEBI" id="CHEBI:30616"/>
    </ligand>
</feature>
<reference evidence="7" key="2">
    <citation type="submission" date="2025-08" db="UniProtKB">
        <authorList>
            <consortium name="Ensembl"/>
        </authorList>
    </citation>
    <scope>IDENTIFICATION</scope>
    <source>
        <strain evidence="7">broiler</strain>
    </source>
</reference>
<keyword evidence="8" id="KW-1185">Reference proteome</keyword>
<gene>
    <name evidence="7" type="primary">MYO10</name>
</gene>
<reference evidence="7" key="3">
    <citation type="submission" date="2025-09" db="UniProtKB">
        <authorList>
            <consortium name="Ensembl"/>
        </authorList>
    </citation>
    <scope>IDENTIFICATION</scope>
    <source>
        <strain evidence="7">broiler</strain>
    </source>
</reference>
<reference evidence="7" key="1">
    <citation type="submission" date="2020-11" db="EMBL/GenBank/DDBJ databases">
        <title>Gallus gallus (Chicken) genome, bGalGal1, GRCg7b, maternal haplotype autosomes + Z &amp; W.</title>
        <authorList>
            <person name="Warren W."/>
            <person name="Formenti G."/>
            <person name="Fedrigo O."/>
            <person name="Haase B."/>
            <person name="Mountcastle J."/>
            <person name="Balacco J."/>
            <person name="Tracey A."/>
            <person name="Schneider V."/>
            <person name="Okimoto R."/>
            <person name="Cheng H."/>
            <person name="Hawken R."/>
            <person name="Howe K."/>
            <person name="Jarvis E.D."/>
        </authorList>
    </citation>
    <scope>NUCLEOTIDE SEQUENCE [LARGE SCALE GENOMIC DNA]</scope>
    <source>
        <strain evidence="7">Broiler</strain>
    </source>
</reference>
<dbReference type="OrthoDB" id="6108017at2759"/>
<dbReference type="GO" id="GO:0005524">
    <property type="term" value="F:ATP binding"/>
    <property type="evidence" value="ECO:0007669"/>
    <property type="project" value="UniProtKB-UniRule"/>
</dbReference>
<keyword evidence="1 5" id="KW-0547">Nucleotide-binding</keyword>
<proteinExistence type="inferred from homology"/>
<dbReference type="InterPro" id="IPR036961">
    <property type="entry name" value="Kinesin_motor_dom_sf"/>
</dbReference>
<feature type="domain" description="Myosin motor" evidence="6">
    <location>
        <begin position="66"/>
        <end position="250"/>
    </location>
</feature>
<dbReference type="AlphaFoldDB" id="A0A8V0X836"/>
<evidence type="ECO:0000259" key="6">
    <source>
        <dbReference type="PROSITE" id="PS51456"/>
    </source>
</evidence>
<dbReference type="PANTHER" id="PTHR46049:SF2">
    <property type="entry name" value="UNCONVENTIONAL MYOSIN-X"/>
    <property type="match status" value="1"/>
</dbReference>